<feature type="transmembrane region" description="Helical" evidence="8">
    <location>
        <begin position="293"/>
        <end position="315"/>
    </location>
</feature>
<feature type="transmembrane region" description="Helical" evidence="8">
    <location>
        <begin position="41"/>
        <end position="61"/>
    </location>
</feature>
<accession>A0A848DPA6</accession>
<feature type="transmembrane region" description="Helical" evidence="8">
    <location>
        <begin position="198"/>
        <end position="217"/>
    </location>
</feature>
<evidence type="ECO:0000256" key="3">
    <source>
        <dbReference type="ARBA" id="ARBA00022475"/>
    </source>
</evidence>
<protein>
    <submittedName>
        <fullName evidence="10">Iron ABC transporter permease</fullName>
    </submittedName>
</protein>
<keyword evidence="3" id="KW-1003">Cell membrane</keyword>
<feature type="transmembrane region" description="Helical" evidence="8">
    <location>
        <begin position="327"/>
        <end position="349"/>
    </location>
</feature>
<feature type="transmembrane region" description="Helical" evidence="8">
    <location>
        <begin position="407"/>
        <end position="428"/>
    </location>
</feature>
<keyword evidence="7 8" id="KW-0472">Membrane</keyword>
<name>A0A848DPA6_9PSEU</name>
<reference evidence="10 11" key="1">
    <citation type="submission" date="2020-04" db="EMBL/GenBank/DDBJ databases">
        <authorList>
            <person name="Klaysubun C."/>
            <person name="Duangmal K."/>
            <person name="Lipun K."/>
        </authorList>
    </citation>
    <scope>NUCLEOTIDE SEQUENCE [LARGE SCALE GENOMIC DNA]</scope>
    <source>
        <strain evidence="10 11">DSM 45300</strain>
    </source>
</reference>
<sequence length="498" mass="51895">MVALVPLVYLVVRSLDAGPGAFLEVLGRPRTGELILRSLALAGAVTAACMVIGFLGAWLVVRTDLPGRRAAGVLLALPLAVPSYVAGFTWISEAPGLAGFWGAFGVLVSVSFPYVFLPVVGALRATDTGLEEVARSLGHGPARVLLGVTLRQVWPAATAGGLLVALYILSDFGAVSLMRYDTFTLGIYTSYRGTFNRTPAAVLGCVLVVLAALITWGEARARGRAAQLVGRGVPRQAAATRLGRWRPAWAGFVGLVIAVSLGVPAYSLTHWMVVGSSLGVDLPDLGDAGLVTLQAAAAGAIVTTVLAIPVGVLAARYRGRATATLETATYVGHALPGITVGLALVFLGVRVLPGIYQELPLLVFGYAVLFLPLAVGAVRTAVVAAPPRLEEVSRSLGHSRFVTLARVTLPLAAPGVGAGAALVFLTIAKELPATLMLRPTGADTLAVRLWSYTGVGQYAAAAPYAVLLVLLAAIPTLVLNRAFREHDRALRAQEKEDR</sequence>
<feature type="domain" description="ABC transmembrane type-1" evidence="9">
    <location>
        <begin position="289"/>
        <end position="479"/>
    </location>
</feature>
<feature type="transmembrane region" description="Helical" evidence="8">
    <location>
        <begin position="98"/>
        <end position="117"/>
    </location>
</feature>
<evidence type="ECO:0000256" key="5">
    <source>
        <dbReference type="ARBA" id="ARBA00022692"/>
    </source>
</evidence>
<keyword evidence="4" id="KW-0997">Cell inner membrane</keyword>
<proteinExistence type="inferred from homology"/>
<comment type="subcellular location">
    <subcellularLocation>
        <location evidence="1">Cell inner membrane</location>
        <topology evidence="1">Multi-pass membrane protein</topology>
    </subcellularLocation>
    <subcellularLocation>
        <location evidence="8">Cell membrane</location>
        <topology evidence="8">Multi-pass membrane protein</topology>
    </subcellularLocation>
</comment>
<dbReference type="InterPro" id="IPR000515">
    <property type="entry name" value="MetI-like"/>
</dbReference>
<feature type="transmembrane region" description="Helical" evidence="8">
    <location>
        <begin position="153"/>
        <end position="178"/>
    </location>
</feature>
<keyword evidence="2 8" id="KW-0813">Transport</keyword>
<dbReference type="Gene3D" id="1.10.3720.10">
    <property type="entry name" value="MetI-like"/>
    <property type="match status" value="2"/>
</dbReference>
<dbReference type="PROSITE" id="PS50928">
    <property type="entry name" value="ABC_TM1"/>
    <property type="match status" value="2"/>
</dbReference>
<dbReference type="AlphaFoldDB" id="A0A848DPA6"/>
<dbReference type="Pfam" id="PF00528">
    <property type="entry name" value="BPD_transp_1"/>
    <property type="match status" value="2"/>
</dbReference>
<evidence type="ECO:0000259" key="9">
    <source>
        <dbReference type="PROSITE" id="PS50928"/>
    </source>
</evidence>
<feature type="transmembrane region" description="Helical" evidence="8">
    <location>
        <begin position="361"/>
        <end position="386"/>
    </location>
</feature>
<dbReference type="GO" id="GO:0005886">
    <property type="term" value="C:plasma membrane"/>
    <property type="evidence" value="ECO:0007669"/>
    <property type="project" value="UniProtKB-SubCell"/>
</dbReference>
<evidence type="ECO:0000256" key="8">
    <source>
        <dbReference type="RuleBase" id="RU363032"/>
    </source>
</evidence>
<comment type="similarity">
    <text evidence="8">Belongs to the binding-protein-dependent transport system permease family.</text>
</comment>
<dbReference type="PANTHER" id="PTHR43357:SF3">
    <property type="entry name" value="FE(3+)-TRANSPORT SYSTEM PERMEASE PROTEIN FBPB 2"/>
    <property type="match status" value="1"/>
</dbReference>
<evidence type="ECO:0000313" key="11">
    <source>
        <dbReference type="Proteomes" id="UP000586918"/>
    </source>
</evidence>
<dbReference type="EMBL" id="JAAXKZ010000105">
    <property type="protein sequence ID" value="NMH94339.1"/>
    <property type="molecule type" value="Genomic_DNA"/>
</dbReference>
<keyword evidence="6 8" id="KW-1133">Transmembrane helix</keyword>
<evidence type="ECO:0000313" key="10">
    <source>
        <dbReference type="EMBL" id="NMH94339.1"/>
    </source>
</evidence>
<comment type="caution">
    <text evidence="10">The sequence shown here is derived from an EMBL/GenBank/DDBJ whole genome shotgun (WGS) entry which is preliminary data.</text>
</comment>
<evidence type="ECO:0000256" key="2">
    <source>
        <dbReference type="ARBA" id="ARBA00022448"/>
    </source>
</evidence>
<evidence type="ECO:0000256" key="6">
    <source>
        <dbReference type="ARBA" id="ARBA00022989"/>
    </source>
</evidence>
<dbReference type="InterPro" id="IPR035906">
    <property type="entry name" value="MetI-like_sf"/>
</dbReference>
<feature type="domain" description="ABC transmembrane type-1" evidence="9">
    <location>
        <begin position="35"/>
        <end position="215"/>
    </location>
</feature>
<dbReference type="CDD" id="cd06261">
    <property type="entry name" value="TM_PBP2"/>
    <property type="match status" value="2"/>
</dbReference>
<dbReference type="Proteomes" id="UP000586918">
    <property type="component" value="Unassembled WGS sequence"/>
</dbReference>
<gene>
    <name evidence="10" type="ORF">HF519_22715</name>
</gene>
<keyword evidence="5 8" id="KW-0812">Transmembrane</keyword>
<dbReference type="SUPFAM" id="SSF161098">
    <property type="entry name" value="MetI-like"/>
    <property type="match status" value="2"/>
</dbReference>
<feature type="transmembrane region" description="Helical" evidence="8">
    <location>
        <begin position="249"/>
        <end position="273"/>
    </location>
</feature>
<dbReference type="GO" id="GO:0055085">
    <property type="term" value="P:transmembrane transport"/>
    <property type="evidence" value="ECO:0007669"/>
    <property type="project" value="InterPro"/>
</dbReference>
<evidence type="ECO:0000256" key="4">
    <source>
        <dbReference type="ARBA" id="ARBA00022519"/>
    </source>
</evidence>
<evidence type="ECO:0000256" key="7">
    <source>
        <dbReference type="ARBA" id="ARBA00023136"/>
    </source>
</evidence>
<feature type="transmembrane region" description="Helical" evidence="8">
    <location>
        <begin position="73"/>
        <end position="92"/>
    </location>
</feature>
<organism evidence="10 11">
    <name type="scientific">Pseudonocardia bannensis</name>
    <dbReference type="NCBI Taxonomy" id="630973"/>
    <lineage>
        <taxon>Bacteria</taxon>
        <taxon>Bacillati</taxon>
        <taxon>Actinomycetota</taxon>
        <taxon>Actinomycetes</taxon>
        <taxon>Pseudonocardiales</taxon>
        <taxon>Pseudonocardiaceae</taxon>
        <taxon>Pseudonocardia</taxon>
    </lineage>
</organism>
<evidence type="ECO:0000256" key="1">
    <source>
        <dbReference type="ARBA" id="ARBA00004429"/>
    </source>
</evidence>
<dbReference type="PANTHER" id="PTHR43357">
    <property type="entry name" value="INNER MEMBRANE ABC TRANSPORTER PERMEASE PROTEIN YDCV"/>
    <property type="match status" value="1"/>
</dbReference>
<feature type="transmembrane region" description="Helical" evidence="8">
    <location>
        <begin position="458"/>
        <end position="479"/>
    </location>
</feature>
<keyword evidence="11" id="KW-1185">Reference proteome</keyword>